<proteinExistence type="predicted"/>
<dbReference type="AlphaFoldDB" id="A0A699XLB2"/>
<reference evidence="1" key="1">
    <citation type="journal article" date="2019" name="Sci. Rep.">
        <title>Draft genome of Tanacetum cinerariifolium, the natural source of mosquito coil.</title>
        <authorList>
            <person name="Yamashiro T."/>
            <person name="Shiraishi A."/>
            <person name="Satake H."/>
            <person name="Nakayama K."/>
        </authorList>
    </citation>
    <scope>NUCLEOTIDE SEQUENCE</scope>
</reference>
<name>A0A699XLB2_TANCI</name>
<dbReference type="EMBL" id="BKCJ011878021">
    <property type="protein sequence ID" value="GFD60467.1"/>
    <property type="molecule type" value="Genomic_DNA"/>
</dbReference>
<gene>
    <name evidence="1" type="ORF">Tci_932436</name>
</gene>
<comment type="caution">
    <text evidence="1">The sequence shown here is derived from an EMBL/GenBank/DDBJ whole genome shotgun (WGS) entry which is preliminary data.</text>
</comment>
<organism evidence="1">
    <name type="scientific">Tanacetum cinerariifolium</name>
    <name type="common">Dalmatian daisy</name>
    <name type="synonym">Chrysanthemum cinerariifolium</name>
    <dbReference type="NCBI Taxonomy" id="118510"/>
    <lineage>
        <taxon>Eukaryota</taxon>
        <taxon>Viridiplantae</taxon>
        <taxon>Streptophyta</taxon>
        <taxon>Embryophyta</taxon>
        <taxon>Tracheophyta</taxon>
        <taxon>Spermatophyta</taxon>
        <taxon>Magnoliopsida</taxon>
        <taxon>eudicotyledons</taxon>
        <taxon>Gunneridae</taxon>
        <taxon>Pentapetalae</taxon>
        <taxon>asterids</taxon>
        <taxon>campanulids</taxon>
        <taxon>Asterales</taxon>
        <taxon>Asteraceae</taxon>
        <taxon>Asteroideae</taxon>
        <taxon>Anthemideae</taxon>
        <taxon>Anthemidinae</taxon>
        <taxon>Tanacetum</taxon>
    </lineage>
</organism>
<accession>A0A699XLB2</accession>
<feature type="non-terminal residue" evidence="1">
    <location>
        <position position="1"/>
    </location>
</feature>
<sequence length="66" mass="7182">PVGRVLNPHEMTAVVQAIGGKRNAGRKVEVLLQQLRIERLSEAIHAQSVAVELERVTGGRRVALGF</sequence>
<evidence type="ECO:0000313" key="1">
    <source>
        <dbReference type="EMBL" id="GFD60467.1"/>
    </source>
</evidence>
<protein>
    <submittedName>
        <fullName evidence="1">Uncharacterized protein</fullName>
    </submittedName>
</protein>